<feature type="non-terminal residue" evidence="1">
    <location>
        <position position="1"/>
    </location>
</feature>
<comment type="caution">
    <text evidence="1">The sequence shown here is derived from an EMBL/GenBank/DDBJ whole genome shotgun (WGS) entry which is preliminary data.</text>
</comment>
<reference evidence="1" key="1">
    <citation type="journal article" date="2014" name="Front. Microbiol.">
        <title>High frequency of phylogenetically diverse reductive dehalogenase-homologous genes in deep subseafloor sedimentary metagenomes.</title>
        <authorList>
            <person name="Kawai M."/>
            <person name="Futagami T."/>
            <person name="Toyoda A."/>
            <person name="Takaki Y."/>
            <person name="Nishi S."/>
            <person name="Hori S."/>
            <person name="Arai W."/>
            <person name="Tsubouchi T."/>
            <person name="Morono Y."/>
            <person name="Uchiyama I."/>
            <person name="Ito T."/>
            <person name="Fujiyama A."/>
            <person name="Inagaki F."/>
            <person name="Takami H."/>
        </authorList>
    </citation>
    <scope>NUCLEOTIDE SEQUENCE</scope>
    <source>
        <strain evidence="1">Expedition CK06-06</strain>
    </source>
</reference>
<proteinExistence type="predicted"/>
<accession>X1MD35</accession>
<gene>
    <name evidence="1" type="ORF">S06H3_30480</name>
</gene>
<protein>
    <submittedName>
        <fullName evidence="1">Uncharacterized protein</fullName>
    </submittedName>
</protein>
<sequence>GNKHWLAFISGEAAPISEQFDIGGVDALPRNMDDVIIPVSAQYSDGADVVYYGEYGHSDFEVLDEVAEFMAAQILRYLFGWRIEYSVLARSGTFEHKANWLLGTDYWDDVVGEVLASSGRLQHMNESYTEWQEWEDVVGECPPEGKRSSYRVSRVNSFPLLTSIQASHWLSPDNPEDCRLYLRTRAAPRSRVQVDWSIYRQGLLPVGIERGRYEVEIVSGTPLTNITRVLWVTDDPRDLRLRIWSQAESPFRWFKAEWRIYSKESRQRKVIDEIPGQALLG</sequence>
<evidence type="ECO:0000313" key="1">
    <source>
        <dbReference type="EMBL" id="GAI29198.1"/>
    </source>
</evidence>
<dbReference type="EMBL" id="BARV01017953">
    <property type="protein sequence ID" value="GAI29198.1"/>
    <property type="molecule type" value="Genomic_DNA"/>
</dbReference>
<name>X1MD35_9ZZZZ</name>
<organism evidence="1">
    <name type="scientific">marine sediment metagenome</name>
    <dbReference type="NCBI Taxonomy" id="412755"/>
    <lineage>
        <taxon>unclassified sequences</taxon>
        <taxon>metagenomes</taxon>
        <taxon>ecological metagenomes</taxon>
    </lineage>
</organism>
<feature type="non-terminal residue" evidence="1">
    <location>
        <position position="281"/>
    </location>
</feature>
<dbReference type="AlphaFoldDB" id="X1MD35"/>